<reference evidence="1 2" key="1">
    <citation type="submission" date="2024-09" db="EMBL/GenBank/DDBJ databases">
        <title>Chromosome-scale assembly of Riccia fluitans.</title>
        <authorList>
            <person name="Paukszto L."/>
            <person name="Sawicki J."/>
            <person name="Karawczyk K."/>
            <person name="Piernik-Szablinska J."/>
            <person name="Szczecinska M."/>
            <person name="Mazdziarz M."/>
        </authorList>
    </citation>
    <scope>NUCLEOTIDE SEQUENCE [LARGE SCALE GENOMIC DNA]</scope>
    <source>
        <strain evidence="1">Rf_01</strain>
        <tissue evidence="1">Aerial parts of the thallus</tissue>
    </source>
</reference>
<dbReference type="Proteomes" id="UP001605036">
    <property type="component" value="Unassembled WGS sequence"/>
</dbReference>
<protein>
    <submittedName>
        <fullName evidence="1">Uncharacterized protein</fullName>
    </submittedName>
</protein>
<name>A0ABD1XJX9_9MARC</name>
<dbReference type="EMBL" id="JBHFFA010000008">
    <property type="protein sequence ID" value="KAL2609231.1"/>
    <property type="molecule type" value="Genomic_DNA"/>
</dbReference>
<dbReference type="AlphaFoldDB" id="A0ABD1XJX9"/>
<gene>
    <name evidence="1" type="ORF">R1flu_027804</name>
</gene>
<evidence type="ECO:0000313" key="2">
    <source>
        <dbReference type="Proteomes" id="UP001605036"/>
    </source>
</evidence>
<keyword evidence="2" id="KW-1185">Reference proteome</keyword>
<proteinExistence type="predicted"/>
<accession>A0ABD1XJX9</accession>
<sequence length="116" mass="13308">MAVTRVGECHVGFPALGRAFPRYVHFGMFPVDDHADGIVPRVVYPSCWLLAQRRYPGHVVLCLVPLLYNDFYPVPPSVRLPARLPLVRFFVPSWELFTTFIRHAGWWFAFATYAGL</sequence>
<organism evidence="1 2">
    <name type="scientific">Riccia fluitans</name>
    <dbReference type="NCBI Taxonomy" id="41844"/>
    <lineage>
        <taxon>Eukaryota</taxon>
        <taxon>Viridiplantae</taxon>
        <taxon>Streptophyta</taxon>
        <taxon>Embryophyta</taxon>
        <taxon>Marchantiophyta</taxon>
        <taxon>Marchantiopsida</taxon>
        <taxon>Marchantiidae</taxon>
        <taxon>Marchantiales</taxon>
        <taxon>Ricciaceae</taxon>
        <taxon>Riccia</taxon>
    </lineage>
</organism>
<comment type="caution">
    <text evidence="1">The sequence shown here is derived from an EMBL/GenBank/DDBJ whole genome shotgun (WGS) entry which is preliminary data.</text>
</comment>
<evidence type="ECO:0000313" key="1">
    <source>
        <dbReference type="EMBL" id="KAL2609231.1"/>
    </source>
</evidence>